<proteinExistence type="predicted"/>
<dbReference type="HOGENOM" id="CLU_3303175_0_0_6"/>
<reference evidence="1 2" key="1">
    <citation type="journal article" date="2008" name="BMC Genomics">
        <title>Acidithiobacillus ferrooxidans metabolism: from genome sequence to industrial applications.</title>
        <authorList>
            <person name="Valdes J."/>
            <person name="Pedroso I."/>
            <person name="Quatrini R."/>
            <person name="Dodson R.J."/>
            <person name="Tettelin H."/>
            <person name="Blake R.II."/>
            <person name="Eisen J.A."/>
            <person name="Holmes D.S."/>
        </authorList>
    </citation>
    <scope>NUCLEOTIDE SEQUENCE [LARGE SCALE GENOMIC DNA]</scope>
    <source>
        <strain evidence="2">ATCC 23270 / DSM 14882 / CIP 104768 / NCIMB 8455</strain>
    </source>
</reference>
<sequence>MICDMISPCCGQEAEKSGTPEIAKQMFTARYGTLLSGGQ</sequence>
<name>B7J5J7_ACIF2</name>
<dbReference type="EMBL" id="CP001219">
    <property type="protein sequence ID" value="ACK79349.1"/>
    <property type="molecule type" value="Genomic_DNA"/>
</dbReference>
<dbReference type="Proteomes" id="UP000001362">
    <property type="component" value="Chromosome"/>
</dbReference>
<dbReference type="KEGG" id="afr:AFE_2208"/>
<organism evidence="1 2">
    <name type="scientific">Acidithiobacillus ferrooxidans (strain ATCC 23270 / DSM 14882 / CIP 104768 / NCIMB 8455)</name>
    <name type="common">Ferrobacillus ferrooxidans (strain ATCC 23270)</name>
    <dbReference type="NCBI Taxonomy" id="243159"/>
    <lineage>
        <taxon>Bacteria</taxon>
        <taxon>Pseudomonadati</taxon>
        <taxon>Pseudomonadota</taxon>
        <taxon>Acidithiobacillia</taxon>
        <taxon>Acidithiobacillales</taxon>
        <taxon>Acidithiobacillaceae</taxon>
        <taxon>Acidithiobacillus</taxon>
    </lineage>
</organism>
<keyword evidence="2" id="KW-1185">Reference proteome</keyword>
<evidence type="ECO:0000313" key="2">
    <source>
        <dbReference type="Proteomes" id="UP000001362"/>
    </source>
</evidence>
<gene>
    <name evidence="1" type="ordered locus">AFE_2208</name>
</gene>
<dbReference type="AlphaFoldDB" id="B7J5J7"/>
<accession>B7J5J7</accession>
<protein>
    <submittedName>
        <fullName evidence="1">Uncharacterized protein</fullName>
    </submittedName>
</protein>
<dbReference type="PaxDb" id="243159-AFE_2208"/>
<evidence type="ECO:0000313" key="1">
    <source>
        <dbReference type="EMBL" id="ACK79349.1"/>
    </source>
</evidence>